<dbReference type="PROSITE" id="PS50887">
    <property type="entry name" value="GGDEF"/>
    <property type="match status" value="1"/>
</dbReference>
<dbReference type="CDD" id="cd01949">
    <property type="entry name" value="GGDEF"/>
    <property type="match status" value="1"/>
</dbReference>
<sequence length="900" mass="101438">MPSPRKGRAEVLLNAFRDKWQFSRRKPKIFAAWSLLCMALLVIAWGVVLSGLKEDRAAVDERAKFEAEALAHTYADRLSRSINSIDLVSQHVRFEWESLHGRIRLERMRRNGLFPSPSLYYVTIVDKNGIPLTSTLPNFRSTALADRPYFLEQKNSKTDRLVLAPPIMGRMSMANVVHFSRRLTDGNGNFDGIVLVSVSLEFFTANYDTAIFGEHGLLAVANSDRSLELGRIGQNVYPPEQSPFSQVPEMTGSSGRAQLAGSDYFSDKRSRYVGWQQLQDYPLLAIAGLDEAETLIPYERMRRDTLWRAAWASFGLVLLTLIAIALTIEMAWRKHQLDITQTTYRLATEEGSEGFYIVQPVREADGTVSDFVVIDCNQPGAEFFKLRRHQFIGRKISFVERHFNLRRLRTGLIEALDKGAYDSEMDLPISSPLSMRWVHLKVVRSQDNLAVRLRDISEAKAHVEELRRRGEEDALTGLPNRHWVQMHLPVALEQARRNEESVAVLFVDLDGFKKVNDTAGHAAGDELLQHVALRLKEATRPYDKVVRFGGDEFVIILENVEHRIDAAQVAQRVVAAFKTPFRLRQANHTVGTSIGIAIFPSDGQDAATLLEKADIAMYSVKTRGKGAYQFYEAKFYNALRERLKKETDIRNAIERDEFVVYYQPRVDVATGVTVSMEALVRWKHPTKGLLEPYDFIVLAEETGLIIGISELVIDKVCAQLASWAKRDATLVPVSVNVSPQHFQHADVAKIVTSALARHRVAPDLIELEITESSVMEGNEISGALSILQRKGIKILVDDFGTGYSSLSQLHRLDFDVLKVDRTFTAEVDRSEQGRVFFTAIVTMAHALGMRVVAEGAERASQMAILKELHCDEVQGFYISRPIPPESEQPVLARHFLPVPE</sequence>
<dbReference type="SMART" id="SM00267">
    <property type="entry name" value="GGDEF"/>
    <property type="match status" value="1"/>
</dbReference>
<name>A0A934STZ0_9BURK</name>
<dbReference type="Proteomes" id="UP000622890">
    <property type="component" value="Unassembled WGS sequence"/>
</dbReference>
<dbReference type="NCBIfam" id="TIGR00254">
    <property type="entry name" value="GGDEF"/>
    <property type="match status" value="1"/>
</dbReference>
<dbReference type="Pfam" id="PF00563">
    <property type="entry name" value="EAL"/>
    <property type="match status" value="1"/>
</dbReference>
<dbReference type="GO" id="GO:0003824">
    <property type="term" value="F:catalytic activity"/>
    <property type="evidence" value="ECO:0007669"/>
    <property type="project" value="UniProtKB-ARBA"/>
</dbReference>
<evidence type="ECO:0000259" key="3">
    <source>
        <dbReference type="PROSITE" id="PS50887"/>
    </source>
</evidence>
<feature type="domain" description="GGDEF" evidence="3">
    <location>
        <begin position="500"/>
        <end position="633"/>
    </location>
</feature>
<dbReference type="PANTHER" id="PTHR44757:SF2">
    <property type="entry name" value="BIOFILM ARCHITECTURE MAINTENANCE PROTEIN MBAA"/>
    <property type="match status" value="1"/>
</dbReference>
<dbReference type="AlphaFoldDB" id="A0A934STZ0"/>
<dbReference type="InterPro" id="IPR001633">
    <property type="entry name" value="EAL_dom"/>
</dbReference>
<evidence type="ECO:0000256" key="1">
    <source>
        <dbReference type="SAM" id="Phobius"/>
    </source>
</evidence>
<evidence type="ECO:0000259" key="2">
    <source>
        <dbReference type="PROSITE" id="PS50883"/>
    </source>
</evidence>
<dbReference type="SUPFAM" id="SSF55073">
    <property type="entry name" value="Nucleotide cyclase"/>
    <property type="match status" value="1"/>
</dbReference>
<gene>
    <name evidence="4" type="ORF">JJB74_11150</name>
</gene>
<reference evidence="4" key="1">
    <citation type="submission" date="2021-01" db="EMBL/GenBank/DDBJ databases">
        <title>Genome sequence of strain Noviherbaspirillum sp. DKR-6.</title>
        <authorList>
            <person name="Chaudhary D.K."/>
        </authorList>
    </citation>
    <scope>NUCLEOTIDE SEQUENCE</scope>
    <source>
        <strain evidence="4">DKR-6</strain>
    </source>
</reference>
<protein>
    <submittedName>
        <fullName evidence="4">EAL domain-containing protein</fullName>
    </submittedName>
</protein>
<dbReference type="CDD" id="cd01948">
    <property type="entry name" value="EAL"/>
    <property type="match status" value="1"/>
</dbReference>
<proteinExistence type="predicted"/>
<comment type="caution">
    <text evidence="4">The sequence shown here is derived from an EMBL/GenBank/DDBJ whole genome shotgun (WGS) entry which is preliminary data.</text>
</comment>
<dbReference type="Gene3D" id="3.30.70.270">
    <property type="match status" value="1"/>
</dbReference>
<dbReference type="CDD" id="cd12914">
    <property type="entry name" value="PDC1_DGC_like"/>
    <property type="match status" value="1"/>
</dbReference>
<dbReference type="PANTHER" id="PTHR44757">
    <property type="entry name" value="DIGUANYLATE CYCLASE DGCP"/>
    <property type="match status" value="1"/>
</dbReference>
<dbReference type="InterPro" id="IPR029787">
    <property type="entry name" value="Nucleotide_cyclase"/>
</dbReference>
<feature type="transmembrane region" description="Helical" evidence="1">
    <location>
        <begin position="309"/>
        <end position="332"/>
    </location>
</feature>
<evidence type="ECO:0000313" key="4">
    <source>
        <dbReference type="EMBL" id="MBK4735168.1"/>
    </source>
</evidence>
<keyword evidence="5" id="KW-1185">Reference proteome</keyword>
<dbReference type="InterPro" id="IPR052155">
    <property type="entry name" value="Biofilm_reg_signaling"/>
</dbReference>
<dbReference type="SMART" id="SM00052">
    <property type="entry name" value="EAL"/>
    <property type="match status" value="1"/>
</dbReference>
<keyword evidence="1" id="KW-0472">Membrane</keyword>
<dbReference type="FunFam" id="3.30.70.270:FF:000001">
    <property type="entry name" value="Diguanylate cyclase domain protein"/>
    <property type="match status" value="1"/>
</dbReference>
<dbReference type="InterPro" id="IPR043128">
    <property type="entry name" value="Rev_trsase/Diguanyl_cyclase"/>
</dbReference>
<dbReference type="SUPFAM" id="SSF141868">
    <property type="entry name" value="EAL domain-like"/>
    <property type="match status" value="1"/>
</dbReference>
<dbReference type="Pfam" id="PF00990">
    <property type="entry name" value="GGDEF"/>
    <property type="match status" value="1"/>
</dbReference>
<dbReference type="InterPro" id="IPR000160">
    <property type="entry name" value="GGDEF_dom"/>
</dbReference>
<dbReference type="Gene3D" id="3.20.20.450">
    <property type="entry name" value="EAL domain"/>
    <property type="match status" value="1"/>
</dbReference>
<keyword evidence="1" id="KW-0812">Transmembrane</keyword>
<accession>A0A934STZ0</accession>
<dbReference type="EMBL" id="JAEPBG010000004">
    <property type="protein sequence ID" value="MBK4735168.1"/>
    <property type="molecule type" value="Genomic_DNA"/>
</dbReference>
<dbReference type="InterPro" id="IPR035919">
    <property type="entry name" value="EAL_sf"/>
</dbReference>
<dbReference type="PROSITE" id="PS50883">
    <property type="entry name" value="EAL"/>
    <property type="match status" value="1"/>
</dbReference>
<evidence type="ECO:0000313" key="5">
    <source>
        <dbReference type="Proteomes" id="UP000622890"/>
    </source>
</evidence>
<feature type="transmembrane region" description="Helical" evidence="1">
    <location>
        <begin position="30"/>
        <end position="52"/>
    </location>
</feature>
<dbReference type="Gene3D" id="3.30.450.20">
    <property type="entry name" value="PAS domain"/>
    <property type="match status" value="2"/>
</dbReference>
<dbReference type="RefSeq" id="WP_200591953.1">
    <property type="nucleotide sequence ID" value="NZ_JAEPBG010000004.1"/>
</dbReference>
<keyword evidence="1" id="KW-1133">Transmembrane helix</keyword>
<organism evidence="4 5">
    <name type="scientific">Noviherbaspirillum pedocola</name>
    <dbReference type="NCBI Taxonomy" id="2801341"/>
    <lineage>
        <taxon>Bacteria</taxon>
        <taxon>Pseudomonadati</taxon>
        <taxon>Pseudomonadota</taxon>
        <taxon>Betaproteobacteria</taxon>
        <taxon>Burkholderiales</taxon>
        <taxon>Oxalobacteraceae</taxon>
        <taxon>Noviherbaspirillum</taxon>
    </lineage>
</organism>
<feature type="domain" description="EAL" evidence="2">
    <location>
        <begin position="642"/>
        <end position="895"/>
    </location>
</feature>